<keyword evidence="1" id="KW-0812">Transmembrane</keyword>
<dbReference type="Proteomes" id="UP000308549">
    <property type="component" value="Unassembled WGS sequence"/>
</dbReference>
<keyword evidence="1" id="KW-1133">Transmembrane helix</keyword>
<evidence type="ECO:0000256" key="1">
    <source>
        <dbReference type="SAM" id="Phobius"/>
    </source>
</evidence>
<dbReference type="AlphaFoldDB" id="A0A4U0TTD8"/>
<sequence>MPIPDYGAAPLAKTFMLVRGLSLLAMICIVGLTANFTSEIISTNVDPPKEVIGTLTVTSLATLYTLLTIPLFLAQANLSLLIMTLLDTLLLLAFTTVSILLGQPISFLNCSLIANTSASTTATSASAFAQSLASNLGKSGSTLGLQDWAGRTKVNCYEVKGVWGLCVALCVLFACSGVLLPVLWLKARRAGVTGGKGAA</sequence>
<keyword evidence="3" id="KW-1185">Reference proteome</keyword>
<comment type="caution">
    <text evidence="2">The sequence shown here is derived from an EMBL/GenBank/DDBJ whole genome shotgun (WGS) entry which is preliminary data.</text>
</comment>
<dbReference type="EMBL" id="NAJL01000035">
    <property type="protein sequence ID" value="TKA25458.1"/>
    <property type="molecule type" value="Genomic_DNA"/>
</dbReference>
<feature type="transmembrane region" description="Helical" evidence="1">
    <location>
        <begin position="80"/>
        <end position="101"/>
    </location>
</feature>
<keyword evidence="1" id="KW-0472">Membrane</keyword>
<evidence type="ECO:0000313" key="3">
    <source>
        <dbReference type="Proteomes" id="UP000308549"/>
    </source>
</evidence>
<feature type="transmembrane region" description="Helical" evidence="1">
    <location>
        <begin position="51"/>
        <end position="73"/>
    </location>
</feature>
<dbReference type="OrthoDB" id="5366688at2759"/>
<protein>
    <recommendedName>
        <fullName evidence="4">MARVEL domain-containing protein</fullName>
    </recommendedName>
</protein>
<organism evidence="2 3">
    <name type="scientific">Salinomyces thailandicus</name>
    <dbReference type="NCBI Taxonomy" id="706561"/>
    <lineage>
        <taxon>Eukaryota</taxon>
        <taxon>Fungi</taxon>
        <taxon>Dikarya</taxon>
        <taxon>Ascomycota</taxon>
        <taxon>Pezizomycotina</taxon>
        <taxon>Dothideomycetes</taxon>
        <taxon>Dothideomycetidae</taxon>
        <taxon>Mycosphaerellales</taxon>
        <taxon>Teratosphaeriaceae</taxon>
        <taxon>Salinomyces</taxon>
    </lineage>
</organism>
<feature type="transmembrane region" description="Helical" evidence="1">
    <location>
        <begin position="162"/>
        <end position="185"/>
    </location>
</feature>
<reference evidence="2 3" key="1">
    <citation type="submission" date="2017-03" db="EMBL/GenBank/DDBJ databases">
        <title>Genomes of endolithic fungi from Antarctica.</title>
        <authorList>
            <person name="Coleine C."/>
            <person name="Masonjones S."/>
            <person name="Stajich J.E."/>
        </authorList>
    </citation>
    <scope>NUCLEOTIDE SEQUENCE [LARGE SCALE GENOMIC DNA]</scope>
    <source>
        <strain evidence="2 3">CCFEE 6315</strain>
    </source>
</reference>
<evidence type="ECO:0000313" key="2">
    <source>
        <dbReference type="EMBL" id="TKA25458.1"/>
    </source>
</evidence>
<proteinExistence type="predicted"/>
<accession>A0A4U0TTD8</accession>
<name>A0A4U0TTD8_9PEZI</name>
<feature type="transmembrane region" description="Helical" evidence="1">
    <location>
        <begin position="21"/>
        <end position="45"/>
    </location>
</feature>
<evidence type="ECO:0008006" key="4">
    <source>
        <dbReference type="Google" id="ProtNLM"/>
    </source>
</evidence>
<gene>
    <name evidence="2" type="ORF">B0A50_06325</name>
</gene>